<organism evidence="3 4">
    <name type="scientific">Parachitinimonas caeni</name>
    <dbReference type="NCBI Taxonomy" id="3031301"/>
    <lineage>
        <taxon>Bacteria</taxon>
        <taxon>Pseudomonadati</taxon>
        <taxon>Pseudomonadota</taxon>
        <taxon>Betaproteobacteria</taxon>
        <taxon>Neisseriales</taxon>
        <taxon>Chitinibacteraceae</taxon>
        <taxon>Parachitinimonas</taxon>
    </lineage>
</organism>
<dbReference type="Proteomes" id="UP001172778">
    <property type="component" value="Unassembled WGS sequence"/>
</dbReference>
<dbReference type="RefSeq" id="WP_284102926.1">
    <property type="nucleotide sequence ID" value="NZ_JARRAF010000043.1"/>
</dbReference>
<evidence type="ECO:0000313" key="4">
    <source>
        <dbReference type="Proteomes" id="UP001172778"/>
    </source>
</evidence>
<comment type="caution">
    <text evidence="3">The sequence shown here is derived from an EMBL/GenBank/DDBJ whole genome shotgun (WGS) entry which is preliminary data.</text>
</comment>
<evidence type="ECO:0000313" key="3">
    <source>
        <dbReference type="EMBL" id="MDK2126607.1"/>
    </source>
</evidence>
<reference evidence="3" key="1">
    <citation type="submission" date="2023-03" db="EMBL/GenBank/DDBJ databases">
        <title>Chitinimonas shenzhenensis gen. nov., sp. nov., a novel member of family Burkholderiaceae isolated from activated sludge collected in Shen Zhen, China.</title>
        <authorList>
            <person name="Wang X."/>
        </authorList>
    </citation>
    <scope>NUCLEOTIDE SEQUENCE</scope>
    <source>
        <strain evidence="3">DQS-5</strain>
    </source>
</reference>
<accession>A0ABT7E2R2</accession>
<evidence type="ECO:0000256" key="1">
    <source>
        <dbReference type="SAM" id="MobiDB-lite"/>
    </source>
</evidence>
<dbReference type="EMBL" id="JARRAF010000043">
    <property type="protein sequence ID" value="MDK2126607.1"/>
    <property type="molecule type" value="Genomic_DNA"/>
</dbReference>
<feature type="signal peptide" evidence="2">
    <location>
        <begin position="1"/>
        <end position="17"/>
    </location>
</feature>
<protein>
    <submittedName>
        <fullName evidence="3">Uncharacterized protein</fullName>
    </submittedName>
</protein>
<sequence length="206" mass="21337">MKALFLTLALAASSVLAADITAGSYNVQGKNPNGSPYKGTLKISGKGVYKVNWSVGSNYSGIGLDMGNLFAVGWGKGKCGAALYKIEGGKLSGEWVDPSVPKRGSEQGSGGDFKGNYPIKGKSPDGGSYEGTISIEPRGAVYKLGWKGEESYNGVGVRQGNMLAVGWGGENCGVVVYEVKADGGMSGSWAVYGENNLGSEELSKGW</sequence>
<proteinExistence type="predicted"/>
<evidence type="ECO:0000256" key="2">
    <source>
        <dbReference type="SAM" id="SignalP"/>
    </source>
</evidence>
<feature type="region of interest" description="Disordered" evidence="1">
    <location>
        <begin position="99"/>
        <end position="130"/>
    </location>
</feature>
<keyword evidence="2" id="KW-0732">Signal</keyword>
<name>A0ABT7E2R2_9NEIS</name>
<feature type="chain" id="PRO_5047177600" evidence="2">
    <location>
        <begin position="18"/>
        <end position="206"/>
    </location>
</feature>
<keyword evidence="4" id="KW-1185">Reference proteome</keyword>
<gene>
    <name evidence="3" type="ORF">PZA18_21415</name>
</gene>